<dbReference type="SUPFAM" id="SSF53300">
    <property type="entry name" value="vWA-like"/>
    <property type="match status" value="1"/>
</dbReference>
<dbReference type="EMBL" id="BLRV01000077">
    <property type="protein sequence ID" value="GFP21653.1"/>
    <property type="molecule type" value="Genomic_DNA"/>
</dbReference>
<dbReference type="RefSeq" id="WP_176226762.1">
    <property type="nucleotide sequence ID" value="NZ_BLRV01000077.1"/>
</dbReference>
<sequence>MSLSITPSVTGRVVIGFSLPLLLVTLVMGLPILQVQAQPLETPRPLDVFLLLDQSEGMRWVDPENIRLEAAKYFTKYLAAFYTDIFDHHLGLINFGTTAPAEKMVPLTPLDRQAISSIERKIVPLDLDYTSFINALQVAAQSFASGAEGRKRAVVIFTDGRPNDRRELTTEAYFKEIEEFVAKNMAEVSLYVIAVGAEGKSWSLDKQFWEEITRGRVFELRAVDEVELEKIYNTIVFQLLRIPELHWDQVPEEGLEIKIEPYLDKVAFSVLKENPKVEFSLIRGDGEKVRPGDPDVTYYSSGRLFEIYAISEPSAGIWRYTITRGRGRVEVGKALTRVEVKLVQPFSPHPQGKTMELLASFRKRDGSPIKELATYPLWIGARVIKPGGTEVLVEFEKIEEGLYQGKEIIQSDEAGQYLVTLTVKAGTLILPELQVPIEVKPLPYLEVVSPRGGADYILGEPLEIEVQLRQAGRPAKAQELFRDDPRSLIWVTLMDAQGELVDTIRLSEDPQRGVGVFVVQTDLPRKEESYSLTAYLAGTLTSGERYKAWPEVVSFRIEKGWLSKVSERWPWFAGLLAPGGLIYFLYWQRLPVLNGMIQVQKGNDILGEHILTGRRKLKVRAGKGYPIPLPPDDPKKQRVVAKIRGKRRENADGSIEVLPLVEYQEGEKSDSFTTRELDDGESIVVMDDYVLTYHRRLKPPVRLVRVL</sequence>
<dbReference type="Pfam" id="PF13519">
    <property type="entry name" value="VWA_2"/>
    <property type="match status" value="1"/>
</dbReference>
<dbReference type="InterPro" id="IPR036465">
    <property type="entry name" value="vWFA_dom_sf"/>
</dbReference>
<comment type="caution">
    <text evidence="2">The sequence shown here is derived from an EMBL/GenBank/DDBJ whole genome shotgun (WGS) entry which is preliminary data.</text>
</comment>
<gene>
    <name evidence="2" type="ORF">HKBW3S06_00880</name>
    <name evidence="3" type="ORF">HKBW3S43_00778</name>
</gene>
<dbReference type="Proteomes" id="UP000576480">
    <property type="component" value="Unassembled WGS sequence"/>
</dbReference>
<dbReference type="EMBL" id="BLSB01000039">
    <property type="protein sequence ID" value="GFP34986.1"/>
    <property type="molecule type" value="Genomic_DNA"/>
</dbReference>
<proteinExistence type="predicted"/>
<feature type="domain" description="VWFA" evidence="1">
    <location>
        <begin position="47"/>
        <end position="235"/>
    </location>
</feature>
<protein>
    <recommendedName>
        <fullName evidence="1">VWFA domain-containing protein</fullName>
    </recommendedName>
</protein>
<name>A0A6V8NNG7_9ACTN</name>
<evidence type="ECO:0000313" key="2">
    <source>
        <dbReference type="EMBL" id="GFP21653.1"/>
    </source>
</evidence>
<dbReference type="CDD" id="cd00198">
    <property type="entry name" value="vWFA"/>
    <property type="match status" value="1"/>
</dbReference>
<accession>A0A6V8NNG7</accession>
<dbReference type="Gene3D" id="3.40.50.410">
    <property type="entry name" value="von Willebrand factor, type A domain"/>
    <property type="match status" value="1"/>
</dbReference>
<dbReference type="InterPro" id="IPR002035">
    <property type="entry name" value="VWF_A"/>
</dbReference>
<evidence type="ECO:0000259" key="1">
    <source>
        <dbReference type="PROSITE" id="PS50234"/>
    </source>
</evidence>
<evidence type="ECO:0000313" key="3">
    <source>
        <dbReference type="EMBL" id="GFP34986.1"/>
    </source>
</evidence>
<dbReference type="Proteomes" id="UP000580051">
    <property type="component" value="Unassembled WGS sequence"/>
</dbReference>
<evidence type="ECO:0000313" key="5">
    <source>
        <dbReference type="Proteomes" id="UP000580051"/>
    </source>
</evidence>
<evidence type="ECO:0000313" key="4">
    <source>
        <dbReference type="Proteomes" id="UP000576480"/>
    </source>
</evidence>
<dbReference type="PROSITE" id="PS50234">
    <property type="entry name" value="VWFA"/>
    <property type="match status" value="1"/>
</dbReference>
<reference evidence="4 5" key="1">
    <citation type="journal article" date="2020" name="Front. Microbiol.">
        <title>Single-cell genomics of novel Actinobacteria with the Wood-Ljungdahl pathway discovered in a serpentinizing system.</title>
        <authorList>
            <person name="Merino N."/>
            <person name="Kawai M."/>
            <person name="Boyd E.S."/>
            <person name="Colman D.R."/>
            <person name="McGlynn S.E."/>
            <person name="Nealson K.H."/>
            <person name="Kurokawa K."/>
            <person name="Hongoh Y."/>
        </authorList>
    </citation>
    <scope>NUCLEOTIDE SEQUENCE [LARGE SCALE GENOMIC DNA]</scope>
    <source>
        <strain evidence="2 5">S06</strain>
        <strain evidence="3 4">S43</strain>
    </source>
</reference>
<organism evidence="2 5">
    <name type="scientific">Candidatus Hakubella thermalkaliphila</name>
    <dbReference type="NCBI Taxonomy" id="2754717"/>
    <lineage>
        <taxon>Bacteria</taxon>
        <taxon>Bacillati</taxon>
        <taxon>Actinomycetota</taxon>
        <taxon>Actinomycetota incertae sedis</taxon>
        <taxon>Candidatus Hakubellales</taxon>
        <taxon>Candidatus Hakubellaceae</taxon>
        <taxon>Candidatus Hakubella</taxon>
    </lineage>
</organism>
<dbReference type="SMART" id="SM00327">
    <property type="entry name" value="VWA"/>
    <property type="match status" value="1"/>
</dbReference>
<dbReference type="AlphaFoldDB" id="A0A6V8NNG7"/>